<dbReference type="RefSeq" id="WP_015228910.1">
    <property type="nucleotide sequence ID" value="NC_019780.1"/>
</dbReference>
<dbReference type="PATRIC" id="fig|13035.3.peg.1352"/>
<dbReference type="SMART" id="SM00567">
    <property type="entry name" value="EZ_HEAT"/>
    <property type="match status" value="5"/>
</dbReference>
<dbReference type="GO" id="GO:0016491">
    <property type="term" value="F:oxidoreductase activity"/>
    <property type="evidence" value="ECO:0007669"/>
    <property type="project" value="TreeGrafter"/>
</dbReference>
<dbReference type="PANTHER" id="PTHR12697">
    <property type="entry name" value="PBS LYASE HEAT-LIKE PROTEIN"/>
    <property type="match status" value="1"/>
</dbReference>
<dbReference type="GO" id="GO:0030089">
    <property type="term" value="C:phycobilisome"/>
    <property type="evidence" value="ECO:0007669"/>
    <property type="project" value="UniProtKB-KW"/>
</dbReference>
<keyword evidence="4" id="KW-1185">Reference proteome</keyword>
<dbReference type="NCBIfam" id="NF045915">
    <property type="entry name" value="PhycobilmeDegNblB"/>
    <property type="match status" value="1"/>
</dbReference>
<dbReference type="STRING" id="13035.Dacsa_1202"/>
<protein>
    <submittedName>
        <fullName evidence="3">PBS lyase HEAT-like repeat protein</fullName>
    </submittedName>
</protein>
<dbReference type="OrthoDB" id="510108at2"/>
<dbReference type="PANTHER" id="PTHR12697:SF5">
    <property type="entry name" value="DEOXYHYPUSINE HYDROXYLASE"/>
    <property type="match status" value="1"/>
</dbReference>
<dbReference type="SUPFAM" id="SSF48371">
    <property type="entry name" value="ARM repeat"/>
    <property type="match status" value="1"/>
</dbReference>
<proteinExistence type="predicted"/>
<evidence type="ECO:0000313" key="3">
    <source>
        <dbReference type="EMBL" id="AFZ49901.1"/>
    </source>
</evidence>
<keyword evidence="2" id="KW-0605">Phycobilisome</keyword>
<dbReference type="Gene3D" id="1.25.10.10">
    <property type="entry name" value="Leucine-rich Repeat Variant"/>
    <property type="match status" value="1"/>
</dbReference>
<organism evidence="3 4">
    <name type="scientific">Dactylococcopsis salina (strain PCC 8305)</name>
    <name type="common">Myxobactron salinum</name>
    <dbReference type="NCBI Taxonomy" id="13035"/>
    <lineage>
        <taxon>Bacteria</taxon>
        <taxon>Bacillati</taxon>
        <taxon>Cyanobacteriota</taxon>
        <taxon>Cyanophyceae</taxon>
        <taxon>Nodosilineales</taxon>
        <taxon>Cymatolegaceae</taxon>
        <taxon>Dactylococcopsis</taxon>
    </lineage>
</organism>
<dbReference type="Pfam" id="PF13646">
    <property type="entry name" value="HEAT_2"/>
    <property type="match status" value="1"/>
</dbReference>
<evidence type="ECO:0000256" key="1">
    <source>
        <dbReference type="ARBA" id="ARBA00022549"/>
    </source>
</evidence>
<dbReference type="Proteomes" id="UP000010482">
    <property type="component" value="Chromosome"/>
</dbReference>
<evidence type="ECO:0000313" key="4">
    <source>
        <dbReference type="Proteomes" id="UP000010482"/>
    </source>
</evidence>
<dbReference type="GO" id="GO:0016829">
    <property type="term" value="F:lyase activity"/>
    <property type="evidence" value="ECO:0007669"/>
    <property type="project" value="UniProtKB-KW"/>
</dbReference>
<dbReference type="HOGENOM" id="CLU_101012_0_0_3"/>
<gene>
    <name evidence="3" type="ORF">Dacsa_1202</name>
</gene>
<dbReference type="AlphaFoldDB" id="K9YSI3"/>
<evidence type="ECO:0000256" key="2">
    <source>
        <dbReference type="ARBA" id="ARBA00022738"/>
    </source>
</evidence>
<name>K9YSI3_DACS8</name>
<keyword evidence="1" id="KW-0042">Antenna complex</keyword>
<dbReference type="KEGG" id="dsl:Dacsa_1202"/>
<dbReference type="eggNOG" id="COG1413">
    <property type="taxonomic scope" value="Bacteria"/>
</dbReference>
<dbReference type="InterPro" id="IPR011989">
    <property type="entry name" value="ARM-like"/>
</dbReference>
<dbReference type="InterPro" id="IPR016024">
    <property type="entry name" value="ARM-type_fold"/>
</dbReference>
<dbReference type="InterPro" id="IPR004155">
    <property type="entry name" value="PBS_lyase_HEAT"/>
</dbReference>
<sequence length="224" mass="24730">MDITPESVASLLNSEDYGDRLTGINQLRELDPKAAFPLMQPVINDSNVRVRYAAVSQMSSLGVVDREKSLELLRDRLRNESEADVQAAAADALGGLKLTEAFPDLVAIYRQTEEWLVEFSVIACLGEMGDPRAYDLLVEAVNSDNHLVKTVAIGSLGELGDQRAISVLQPLVTDSDWQVRSRLVQALDRLGGETSHRLLQQLAEDEVEQVAEEAKRILNTSTER</sequence>
<reference evidence="3" key="1">
    <citation type="submission" date="2012-04" db="EMBL/GenBank/DDBJ databases">
        <title>Finished genome of Dactylococcopsis salina PCC 8305.</title>
        <authorList>
            <consortium name="US DOE Joint Genome Institute"/>
            <person name="Gugger M."/>
            <person name="Coursin T."/>
            <person name="Rippka R."/>
            <person name="Tandeau De Marsac N."/>
            <person name="Huntemann M."/>
            <person name="Wei C.-L."/>
            <person name="Han J."/>
            <person name="Detter J.C."/>
            <person name="Han C."/>
            <person name="Tapia R."/>
            <person name="Daligault H."/>
            <person name="Chen A."/>
            <person name="Krypides N."/>
            <person name="Mavromatis K."/>
            <person name="Markowitz V."/>
            <person name="Szeto E."/>
            <person name="Ivanova N."/>
            <person name="Ovchinnikova G."/>
            <person name="Pagani I."/>
            <person name="Pati A."/>
            <person name="Goodwin L."/>
            <person name="Peters L."/>
            <person name="Pitluck S."/>
            <person name="Woyke T."/>
            <person name="Kerfeld C."/>
        </authorList>
    </citation>
    <scope>NUCLEOTIDE SEQUENCE [LARGE SCALE GENOMIC DNA]</scope>
    <source>
        <strain evidence="3">PCC 8305</strain>
    </source>
</reference>
<accession>K9YSI3</accession>
<dbReference type="EMBL" id="CP003944">
    <property type="protein sequence ID" value="AFZ49901.1"/>
    <property type="molecule type" value="Genomic_DNA"/>
</dbReference>